<protein>
    <submittedName>
        <fullName evidence="2">Uncharacterized protein</fullName>
    </submittedName>
</protein>
<feature type="region of interest" description="Disordered" evidence="1">
    <location>
        <begin position="187"/>
        <end position="224"/>
    </location>
</feature>
<evidence type="ECO:0000313" key="3">
    <source>
        <dbReference type="Proteomes" id="UP001176517"/>
    </source>
</evidence>
<proteinExistence type="predicted"/>
<dbReference type="Proteomes" id="UP001176517">
    <property type="component" value="Unassembled WGS sequence"/>
</dbReference>
<feature type="compositionally biased region" description="Low complexity" evidence="1">
    <location>
        <begin position="292"/>
        <end position="307"/>
    </location>
</feature>
<name>A0AAN6JPE3_9BASI</name>
<organism evidence="2 3">
    <name type="scientific">Tilletia horrida</name>
    <dbReference type="NCBI Taxonomy" id="155126"/>
    <lineage>
        <taxon>Eukaryota</taxon>
        <taxon>Fungi</taxon>
        <taxon>Dikarya</taxon>
        <taxon>Basidiomycota</taxon>
        <taxon>Ustilaginomycotina</taxon>
        <taxon>Exobasidiomycetes</taxon>
        <taxon>Tilletiales</taxon>
        <taxon>Tilletiaceae</taxon>
        <taxon>Tilletia</taxon>
    </lineage>
</organism>
<dbReference type="AlphaFoldDB" id="A0AAN6JPE3"/>
<evidence type="ECO:0000256" key="1">
    <source>
        <dbReference type="SAM" id="MobiDB-lite"/>
    </source>
</evidence>
<gene>
    <name evidence="2" type="ORF">OC846_005567</name>
</gene>
<feature type="region of interest" description="Disordered" evidence="1">
    <location>
        <begin position="274"/>
        <end position="322"/>
    </location>
</feature>
<feature type="region of interest" description="Disordered" evidence="1">
    <location>
        <begin position="101"/>
        <end position="128"/>
    </location>
</feature>
<feature type="compositionally biased region" description="Low complexity" evidence="1">
    <location>
        <begin position="206"/>
        <end position="218"/>
    </location>
</feature>
<evidence type="ECO:0000313" key="2">
    <source>
        <dbReference type="EMBL" id="KAK0545681.1"/>
    </source>
</evidence>
<feature type="compositionally biased region" description="Acidic residues" evidence="1">
    <location>
        <begin position="424"/>
        <end position="438"/>
    </location>
</feature>
<feature type="region of interest" description="Disordered" evidence="1">
    <location>
        <begin position="365"/>
        <end position="446"/>
    </location>
</feature>
<sequence>METELASLSATLRGIQSLHQNIARDSRRPQPFTNALLNNHDLPVLSYIRDADPVEAGLFHYATPQPQQQTPSQAGQQASQVQPSAHEMTAEEQYALLNPKGPEIKQHVPPTPLRRPTPAGGKPGQDDYDASTLLLAAQKLLDNYHKAPRARKHIKALQKRNTEGVRLIVESESALAEAEAAAAQRGISSDALHQSQPLTPKKPQLASTTVTNTATATASKQDARIRRRREYEALQAELQRDDLDCFALEQLIKELHGERDVLMSPRKIAASSRIVEGPPPSRLGGGVGGRGSSALGARKGPRMSSLAMGGGAGSSSALGGKSRRSALSSSAAAAAAAAIGGGSLASAAGPFMASVTAAADLATPSLRGSIGPGGARPYPSTPRAGNDSGIAGGPTPRRGLSALDRTAERNASVPPRDSKVLIEATEEEEEEDEDENVGDETVSPTPIAARNQTLTAGSSVDNSVLSPTPSKVISHRAQVSTAPAAVAQEVQPTSQATPTASSSSSLVGVPASTPELERISTNINNAFGDVLRFVSSVAPSLVPAATASNFQSVYSALHALAYPLRNGTGYASVLSSKPMLGPDAGVTDDGATDAGSVALSATGTASLSAASPPSPTQIATAFVLLQLLDSAPSSSASSDASASHAVEFAALKLRTDEWWGTQGREEYLGAKARLGGSGSAGSSDASGGEASMRGEQLATKAVYALVAKRLLRIRRAGGSAAVGFA</sequence>
<reference evidence="2" key="1">
    <citation type="journal article" date="2023" name="PhytoFront">
        <title>Draft Genome Resources of Seven Strains of Tilletia horrida, Causal Agent of Kernel Smut of Rice.</title>
        <authorList>
            <person name="Khanal S."/>
            <person name="Antony Babu S."/>
            <person name="Zhou X.G."/>
        </authorList>
    </citation>
    <scope>NUCLEOTIDE SEQUENCE</scope>
    <source>
        <strain evidence="2">TX6</strain>
    </source>
</reference>
<feature type="region of interest" description="Disordered" evidence="1">
    <location>
        <begin position="483"/>
        <end position="509"/>
    </location>
</feature>
<comment type="caution">
    <text evidence="2">The sequence shown here is derived from an EMBL/GenBank/DDBJ whole genome shotgun (WGS) entry which is preliminary data.</text>
</comment>
<feature type="compositionally biased region" description="Low complexity" evidence="1">
    <location>
        <begin position="64"/>
        <end position="80"/>
    </location>
</feature>
<feature type="region of interest" description="Disordered" evidence="1">
    <location>
        <begin position="64"/>
        <end position="89"/>
    </location>
</feature>
<accession>A0AAN6JPE3</accession>
<feature type="compositionally biased region" description="Low complexity" evidence="1">
    <location>
        <begin position="673"/>
        <end position="691"/>
    </location>
</feature>
<feature type="region of interest" description="Disordered" evidence="1">
    <location>
        <begin position="673"/>
        <end position="692"/>
    </location>
</feature>
<dbReference type="EMBL" id="JAPDMZ010000221">
    <property type="protein sequence ID" value="KAK0545681.1"/>
    <property type="molecule type" value="Genomic_DNA"/>
</dbReference>
<keyword evidence="3" id="KW-1185">Reference proteome</keyword>
<feature type="compositionally biased region" description="Low complexity" evidence="1">
    <location>
        <begin position="491"/>
        <end position="505"/>
    </location>
</feature>